<evidence type="ECO:0000313" key="3">
    <source>
        <dbReference type="Proteomes" id="UP001357485"/>
    </source>
</evidence>
<keyword evidence="3" id="KW-1185">Reference proteome</keyword>
<comment type="caution">
    <text evidence="2">The sequence shown here is derived from an EMBL/GenBank/DDBJ whole genome shotgun (WGS) entry which is preliminary data.</text>
</comment>
<dbReference type="PANTHER" id="PTHR18934">
    <property type="entry name" value="ATP-DEPENDENT RNA HELICASE"/>
    <property type="match status" value="1"/>
</dbReference>
<evidence type="ECO:0000313" key="2">
    <source>
        <dbReference type="EMBL" id="KAK5189530.1"/>
    </source>
</evidence>
<organism evidence="2 3">
    <name type="scientific">Cryomyces antarcticus</name>
    <dbReference type="NCBI Taxonomy" id="329879"/>
    <lineage>
        <taxon>Eukaryota</taxon>
        <taxon>Fungi</taxon>
        <taxon>Dikarya</taxon>
        <taxon>Ascomycota</taxon>
        <taxon>Pezizomycotina</taxon>
        <taxon>Dothideomycetes</taxon>
        <taxon>Dothideomycetes incertae sedis</taxon>
        <taxon>Cryomyces</taxon>
    </lineage>
</organism>
<accession>A0ABR0LKQ1</accession>
<dbReference type="SUPFAM" id="SSF52540">
    <property type="entry name" value="P-loop containing nucleoside triphosphate hydrolases"/>
    <property type="match status" value="1"/>
</dbReference>
<proteinExistence type="predicted"/>
<dbReference type="Proteomes" id="UP001357485">
    <property type="component" value="Unassembled WGS sequence"/>
</dbReference>
<evidence type="ECO:0000259" key="1">
    <source>
        <dbReference type="PROSITE" id="PS51192"/>
    </source>
</evidence>
<name>A0ABR0LKQ1_9PEZI</name>
<dbReference type="PANTHER" id="PTHR18934:SF145">
    <property type="entry name" value="ATP-DEPENDENT RNA HELICASE DHX57-RELATED"/>
    <property type="match status" value="1"/>
</dbReference>
<dbReference type="PROSITE" id="PS51192">
    <property type="entry name" value="HELICASE_ATP_BIND_1"/>
    <property type="match status" value="1"/>
</dbReference>
<dbReference type="Gene3D" id="3.40.50.300">
    <property type="entry name" value="P-loop containing nucleotide triphosphate hydrolases"/>
    <property type="match status" value="1"/>
</dbReference>
<gene>
    <name evidence="2" type="ORF">LTR16_007960</name>
</gene>
<dbReference type="InterPro" id="IPR014001">
    <property type="entry name" value="Helicase_ATP-bd"/>
</dbReference>
<feature type="non-terminal residue" evidence="2">
    <location>
        <position position="155"/>
    </location>
</feature>
<feature type="domain" description="Helicase ATP-binding" evidence="1">
    <location>
        <begin position="1"/>
        <end position="70"/>
    </location>
</feature>
<protein>
    <recommendedName>
        <fullName evidence="1">Helicase ATP-binding domain-containing protein</fullName>
    </recommendedName>
</protein>
<sequence>MLESAKGLDDITHLVLDEIHERSIDTDFLLIVLRSLMVQRPELKVILMSATVDAQKFSRYLNNAPIVVVPGRTFPVQARYLEDAIELTGHTPDGDHQSYTNEVEDDEDVVADGAGSGIPKQLSGYSLKTRNTLSKYNEYQIDYSLIVKLIEKVAY</sequence>
<dbReference type="CDD" id="cd17917">
    <property type="entry name" value="DEXHc_RHA-like"/>
    <property type="match status" value="1"/>
</dbReference>
<dbReference type="InterPro" id="IPR027417">
    <property type="entry name" value="P-loop_NTPase"/>
</dbReference>
<reference evidence="2 3" key="1">
    <citation type="submission" date="2023-08" db="EMBL/GenBank/DDBJ databases">
        <title>Black Yeasts Isolated from many extreme environments.</title>
        <authorList>
            <person name="Coleine C."/>
            <person name="Stajich J.E."/>
            <person name="Selbmann L."/>
        </authorList>
    </citation>
    <scope>NUCLEOTIDE SEQUENCE [LARGE SCALE GENOMIC DNA]</scope>
    <source>
        <strain evidence="2 3">CCFEE 536</strain>
    </source>
</reference>
<dbReference type="EMBL" id="JAVRRA010018209">
    <property type="protein sequence ID" value="KAK5189530.1"/>
    <property type="molecule type" value="Genomic_DNA"/>
</dbReference>